<dbReference type="AlphaFoldDB" id="A0A922CS54"/>
<keyword evidence="4" id="KW-0378">Hydrolase</keyword>
<proteinExistence type="inferred from homology"/>
<reference evidence="9" key="1">
    <citation type="journal article" date="2016" name="Insect Biochem. Mol. Biol.">
        <title>Multifaceted biological insights from a draft genome sequence of the tobacco hornworm moth, Manduca sexta.</title>
        <authorList>
            <person name="Kanost M.R."/>
            <person name="Arrese E.L."/>
            <person name="Cao X."/>
            <person name="Chen Y.R."/>
            <person name="Chellapilla S."/>
            <person name="Goldsmith M.R."/>
            <person name="Grosse-Wilde E."/>
            <person name="Heckel D.G."/>
            <person name="Herndon N."/>
            <person name="Jiang H."/>
            <person name="Papanicolaou A."/>
            <person name="Qu J."/>
            <person name="Soulages J.L."/>
            <person name="Vogel H."/>
            <person name="Walters J."/>
            <person name="Waterhouse R.M."/>
            <person name="Ahn S.J."/>
            <person name="Almeida F.C."/>
            <person name="An C."/>
            <person name="Aqrawi P."/>
            <person name="Bretschneider A."/>
            <person name="Bryant W.B."/>
            <person name="Bucks S."/>
            <person name="Chao H."/>
            <person name="Chevignon G."/>
            <person name="Christen J.M."/>
            <person name="Clarke D.F."/>
            <person name="Dittmer N.T."/>
            <person name="Ferguson L.C.F."/>
            <person name="Garavelou S."/>
            <person name="Gordon K.H.J."/>
            <person name="Gunaratna R.T."/>
            <person name="Han Y."/>
            <person name="Hauser F."/>
            <person name="He Y."/>
            <person name="Heidel-Fischer H."/>
            <person name="Hirsh A."/>
            <person name="Hu Y."/>
            <person name="Jiang H."/>
            <person name="Kalra D."/>
            <person name="Klinner C."/>
            <person name="Konig C."/>
            <person name="Kovar C."/>
            <person name="Kroll A.R."/>
            <person name="Kuwar S.S."/>
            <person name="Lee S.L."/>
            <person name="Lehman R."/>
            <person name="Li K."/>
            <person name="Li Z."/>
            <person name="Liang H."/>
            <person name="Lovelace S."/>
            <person name="Lu Z."/>
            <person name="Mansfield J.H."/>
            <person name="McCulloch K.J."/>
            <person name="Mathew T."/>
            <person name="Morton B."/>
            <person name="Muzny D.M."/>
            <person name="Neunemann D."/>
            <person name="Ongeri F."/>
            <person name="Pauchet Y."/>
            <person name="Pu L.L."/>
            <person name="Pyrousis I."/>
            <person name="Rao X.J."/>
            <person name="Redding A."/>
            <person name="Roesel C."/>
            <person name="Sanchez-Gracia A."/>
            <person name="Schaack S."/>
            <person name="Shukla A."/>
            <person name="Tetreau G."/>
            <person name="Wang Y."/>
            <person name="Xiong G.H."/>
            <person name="Traut W."/>
            <person name="Walsh T.K."/>
            <person name="Worley K.C."/>
            <person name="Wu D."/>
            <person name="Wu W."/>
            <person name="Wu Y.Q."/>
            <person name="Zhang X."/>
            <person name="Zou Z."/>
            <person name="Zucker H."/>
            <person name="Briscoe A.D."/>
            <person name="Burmester T."/>
            <person name="Clem R.J."/>
            <person name="Feyereisen R."/>
            <person name="Grimmelikhuijzen C.J.P."/>
            <person name="Hamodrakas S.J."/>
            <person name="Hansson B.S."/>
            <person name="Huguet E."/>
            <person name="Jermiin L.S."/>
            <person name="Lan Q."/>
            <person name="Lehman H.K."/>
            <person name="Lorenzen M."/>
            <person name="Merzendorfer H."/>
            <person name="Michalopoulos I."/>
            <person name="Morton D.B."/>
            <person name="Muthukrishnan S."/>
            <person name="Oakeshott J.G."/>
            <person name="Palmer W."/>
            <person name="Park Y."/>
            <person name="Passarelli A.L."/>
            <person name="Rozas J."/>
            <person name="Schwartz L.M."/>
            <person name="Smith W."/>
            <person name="Southgate A."/>
            <person name="Vilcinskas A."/>
            <person name="Vogt R."/>
            <person name="Wang P."/>
            <person name="Werren J."/>
            <person name="Yu X.Q."/>
            <person name="Zhou J.J."/>
            <person name="Brown S.J."/>
            <person name="Scherer S.E."/>
            <person name="Richards S."/>
            <person name="Blissard G.W."/>
        </authorList>
    </citation>
    <scope>NUCLEOTIDE SEQUENCE</scope>
</reference>
<comment type="catalytic activity">
    <reaction evidence="6">
        <text>psi-UMP + H2O = pseudouridine + phosphate</text>
        <dbReference type="Rhea" id="RHEA:10944"/>
        <dbReference type="ChEBI" id="CHEBI:15377"/>
        <dbReference type="ChEBI" id="CHEBI:17802"/>
        <dbReference type="ChEBI" id="CHEBI:43474"/>
        <dbReference type="ChEBI" id="CHEBI:58380"/>
        <dbReference type="EC" id="3.1.3.96"/>
    </reaction>
</comment>
<evidence type="ECO:0000313" key="9">
    <source>
        <dbReference type="EMBL" id="KAG6456126.1"/>
    </source>
</evidence>
<dbReference type="InterPro" id="IPR006439">
    <property type="entry name" value="HAD-SF_hydro_IA"/>
</dbReference>
<dbReference type="NCBIfam" id="TIGR01509">
    <property type="entry name" value="HAD-SF-IA-v3"/>
    <property type="match status" value="1"/>
</dbReference>
<dbReference type="EMBL" id="JH668505">
    <property type="protein sequence ID" value="KAG6456126.1"/>
    <property type="molecule type" value="Genomic_DNA"/>
</dbReference>
<comment type="caution">
    <text evidence="9">The sequence shown here is derived from an EMBL/GenBank/DDBJ whole genome shotgun (WGS) entry which is preliminary data.</text>
</comment>
<dbReference type="FunFam" id="3.40.50.1000:FF:000055">
    <property type="entry name" value="Haloacid dehalogenase-like hydrolase family protein"/>
    <property type="match status" value="1"/>
</dbReference>
<dbReference type="FunFam" id="1.10.150.240:FF:000001">
    <property type="entry name" value="Haloacid dehalogenase-like hydrolase domain"/>
    <property type="match status" value="1"/>
</dbReference>
<evidence type="ECO:0000256" key="7">
    <source>
        <dbReference type="ARBA" id="ARBA00066578"/>
    </source>
</evidence>
<accession>A0A922CS54</accession>
<evidence type="ECO:0000256" key="1">
    <source>
        <dbReference type="ARBA" id="ARBA00001946"/>
    </source>
</evidence>
<gene>
    <name evidence="9" type="ORF">O3G_MSEX009580</name>
</gene>
<dbReference type="PANTHER" id="PTHR18901:SF38">
    <property type="entry name" value="PSEUDOURIDINE-5'-PHOSPHATASE"/>
    <property type="match status" value="1"/>
</dbReference>
<evidence type="ECO:0000256" key="6">
    <source>
        <dbReference type="ARBA" id="ARBA00052504"/>
    </source>
</evidence>
<keyword evidence="5" id="KW-0460">Magnesium</keyword>
<dbReference type="InterPro" id="IPR041492">
    <property type="entry name" value="HAD_2"/>
</dbReference>
<evidence type="ECO:0000256" key="2">
    <source>
        <dbReference type="ARBA" id="ARBA00006171"/>
    </source>
</evidence>
<keyword evidence="3" id="KW-0479">Metal-binding</keyword>
<evidence type="ECO:0000256" key="8">
    <source>
        <dbReference type="ARBA" id="ARBA00083904"/>
    </source>
</evidence>
<sequence>MTYVYFLDSEELYTESFSRVCAKYGKVFTWDLKSKLLGFQGQECADIIIKTLELPVTREQFMKECSQVNQEVFTNVELMPGAKKLVEHLHNRGIPIALATSSSRESVDLKMKNHKGLLQLFHHLTMGTSDPEVTKGKPDPCIFLVCASRFDEKPESENCLVFEDAVNGVKAACAANMPVVAVPDPRIDPQQLENATLVLKSLEDFQPELFGLPSYE</sequence>
<dbReference type="GO" id="GO:0046872">
    <property type="term" value="F:metal ion binding"/>
    <property type="evidence" value="ECO:0007669"/>
    <property type="project" value="UniProtKB-KW"/>
</dbReference>
<evidence type="ECO:0000256" key="5">
    <source>
        <dbReference type="ARBA" id="ARBA00022842"/>
    </source>
</evidence>
<dbReference type="PANTHER" id="PTHR18901">
    <property type="entry name" value="2-DEOXYGLUCOSE-6-PHOSPHATE PHOSPHATASE 2"/>
    <property type="match status" value="1"/>
</dbReference>
<keyword evidence="10" id="KW-1185">Reference proteome</keyword>
<dbReference type="EC" id="3.1.3.96" evidence="7"/>
<dbReference type="GO" id="GO:1990738">
    <property type="term" value="F:pseudouridine 5'-phosphatase activity"/>
    <property type="evidence" value="ECO:0007669"/>
    <property type="project" value="UniProtKB-EC"/>
</dbReference>
<comment type="similarity">
    <text evidence="2">Belongs to the HAD-like hydrolase superfamily. CbbY/CbbZ/Gph/YieH family.</text>
</comment>
<evidence type="ECO:0000256" key="4">
    <source>
        <dbReference type="ARBA" id="ARBA00022801"/>
    </source>
</evidence>
<evidence type="ECO:0000256" key="3">
    <source>
        <dbReference type="ARBA" id="ARBA00022723"/>
    </source>
</evidence>
<evidence type="ECO:0000313" key="10">
    <source>
        <dbReference type="Proteomes" id="UP000791440"/>
    </source>
</evidence>
<comment type="cofactor">
    <cofactor evidence="1">
        <name>Mg(2+)</name>
        <dbReference type="ChEBI" id="CHEBI:18420"/>
    </cofactor>
</comment>
<dbReference type="Proteomes" id="UP000791440">
    <property type="component" value="Unassembled WGS sequence"/>
</dbReference>
<protein>
    <recommendedName>
        <fullName evidence="7">pseudouridine 5'-phosphatase</fullName>
        <ecNumber evidence="7">3.1.3.96</ecNumber>
    </recommendedName>
    <alternativeName>
        <fullName evidence="8">Pseudouridine-5'-monophosphatase</fullName>
    </alternativeName>
</protein>
<name>A0A922CS54_MANSE</name>
<reference evidence="9" key="2">
    <citation type="submission" date="2020-12" db="EMBL/GenBank/DDBJ databases">
        <authorList>
            <person name="Kanost M."/>
        </authorList>
    </citation>
    <scope>NUCLEOTIDE SEQUENCE</scope>
</reference>
<organism evidence="9 10">
    <name type="scientific">Manduca sexta</name>
    <name type="common">Tobacco hawkmoth</name>
    <name type="synonym">Tobacco hornworm</name>
    <dbReference type="NCBI Taxonomy" id="7130"/>
    <lineage>
        <taxon>Eukaryota</taxon>
        <taxon>Metazoa</taxon>
        <taxon>Ecdysozoa</taxon>
        <taxon>Arthropoda</taxon>
        <taxon>Hexapoda</taxon>
        <taxon>Insecta</taxon>
        <taxon>Pterygota</taxon>
        <taxon>Neoptera</taxon>
        <taxon>Endopterygota</taxon>
        <taxon>Lepidoptera</taxon>
        <taxon>Glossata</taxon>
        <taxon>Ditrysia</taxon>
        <taxon>Bombycoidea</taxon>
        <taxon>Sphingidae</taxon>
        <taxon>Sphinginae</taxon>
        <taxon>Sphingini</taxon>
        <taxon>Manduca</taxon>
    </lineage>
</organism>
<dbReference type="Pfam" id="PF13419">
    <property type="entry name" value="HAD_2"/>
    <property type="match status" value="1"/>
</dbReference>